<keyword evidence="1" id="KW-1133">Transmembrane helix</keyword>
<proteinExistence type="predicted"/>
<dbReference type="AlphaFoldDB" id="M0LW08"/>
<sequence length="61" mass="7289">MTFLSVVVLLYSFLIAGQLLLGVWVVVFVWIVYFFRLVLAIERMHRRSKKCRQWTEGRVLT</sequence>
<name>M0LW08_9EURY</name>
<dbReference type="InterPro" id="IPR058379">
    <property type="entry name" value="DUF8066"/>
</dbReference>
<evidence type="ECO:0000313" key="3">
    <source>
        <dbReference type="Proteomes" id="UP000011566"/>
    </source>
</evidence>
<comment type="caution">
    <text evidence="2">The sequence shown here is derived from an EMBL/GenBank/DDBJ whole genome shotgun (WGS) entry which is preliminary data.</text>
</comment>
<keyword evidence="3" id="KW-1185">Reference proteome</keyword>
<organism evidence="2 3">
    <name type="scientific">Halococcus hamelinensis 100A6</name>
    <dbReference type="NCBI Taxonomy" id="1132509"/>
    <lineage>
        <taxon>Archaea</taxon>
        <taxon>Methanobacteriati</taxon>
        <taxon>Methanobacteriota</taxon>
        <taxon>Stenosarchaea group</taxon>
        <taxon>Halobacteria</taxon>
        <taxon>Halobacteriales</taxon>
        <taxon>Halococcaceae</taxon>
        <taxon>Halococcus</taxon>
    </lineage>
</organism>
<dbReference type="Pfam" id="PF26262">
    <property type="entry name" value="DUF8066"/>
    <property type="match status" value="1"/>
</dbReference>
<accession>M0LW08</accession>
<dbReference type="EMBL" id="AOMB01000033">
    <property type="protein sequence ID" value="EMA37772.1"/>
    <property type="molecule type" value="Genomic_DNA"/>
</dbReference>
<evidence type="ECO:0000313" key="2">
    <source>
        <dbReference type="EMBL" id="EMA37772.1"/>
    </source>
</evidence>
<protein>
    <submittedName>
        <fullName evidence="2">Uncharacterized protein</fullName>
    </submittedName>
</protein>
<reference evidence="2 3" key="1">
    <citation type="journal article" date="2014" name="PLoS Genet.">
        <title>Phylogenetically driven sequencing of extremely halophilic archaea reveals strategies for static and dynamic osmo-response.</title>
        <authorList>
            <person name="Becker E.A."/>
            <person name="Seitzer P.M."/>
            <person name="Tritt A."/>
            <person name="Larsen D."/>
            <person name="Krusor M."/>
            <person name="Yao A.I."/>
            <person name="Wu D."/>
            <person name="Madern D."/>
            <person name="Eisen J.A."/>
            <person name="Darling A.E."/>
            <person name="Facciotti M.T."/>
        </authorList>
    </citation>
    <scope>NUCLEOTIDE SEQUENCE [LARGE SCALE GENOMIC DNA]</scope>
    <source>
        <strain evidence="2 3">100A6</strain>
    </source>
</reference>
<evidence type="ECO:0000256" key="1">
    <source>
        <dbReference type="SAM" id="Phobius"/>
    </source>
</evidence>
<keyword evidence="1" id="KW-0812">Transmembrane</keyword>
<keyword evidence="1" id="KW-0472">Membrane</keyword>
<dbReference type="PATRIC" id="fig|1132509.6.peg.2843"/>
<gene>
    <name evidence="2" type="ORF">C447_12390</name>
</gene>
<dbReference type="Proteomes" id="UP000011566">
    <property type="component" value="Unassembled WGS sequence"/>
</dbReference>
<feature type="transmembrane region" description="Helical" evidence="1">
    <location>
        <begin position="6"/>
        <end position="39"/>
    </location>
</feature>